<keyword evidence="8 11" id="KW-0694">RNA-binding</keyword>
<dbReference type="GO" id="GO:0016887">
    <property type="term" value="F:ATP hydrolysis activity"/>
    <property type="evidence" value="ECO:0007669"/>
    <property type="project" value="RHEA"/>
</dbReference>
<dbReference type="SUPFAM" id="SSF52540">
    <property type="entry name" value="P-loop containing nucleoside triphosphate hydrolases"/>
    <property type="match status" value="2"/>
</dbReference>
<comment type="subcellular location">
    <subcellularLocation>
        <location evidence="1">Nucleus</location>
        <location evidence="1">Nucleolus</location>
    </subcellularLocation>
</comment>
<keyword evidence="5 10" id="KW-0378">Hydrolase</keyword>
<dbReference type="EC" id="3.6.4.13" evidence="11"/>
<feature type="domain" description="Helicase ATP-binding" evidence="12">
    <location>
        <begin position="40"/>
        <end position="222"/>
    </location>
</feature>
<dbReference type="SMART" id="SM01178">
    <property type="entry name" value="DUF4217"/>
    <property type="match status" value="1"/>
</dbReference>
<accession>A0A0W4ZFY1</accession>
<dbReference type="PROSITE" id="PS51194">
    <property type="entry name" value="HELICASE_CTER"/>
    <property type="match status" value="1"/>
</dbReference>
<dbReference type="RefSeq" id="XP_018228398.1">
    <property type="nucleotide sequence ID" value="XM_018375499.1"/>
</dbReference>
<evidence type="ECO:0000256" key="10">
    <source>
        <dbReference type="RuleBase" id="RU000492"/>
    </source>
</evidence>
<evidence type="ECO:0000259" key="12">
    <source>
        <dbReference type="PROSITE" id="PS51192"/>
    </source>
</evidence>
<protein>
    <recommendedName>
        <fullName evidence="11">ATP-dependent RNA helicase</fullName>
        <ecNumber evidence="11">3.6.4.13</ecNumber>
    </recommendedName>
</protein>
<dbReference type="GO" id="GO:0003724">
    <property type="term" value="F:RNA helicase activity"/>
    <property type="evidence" value="ECO:0007669"/>
    <property type="project" value="UniProtKB-EC"/>
</dbReference>
<dbReference type="GO" id="GO:0003723">
    <property type="term" value="F:RNA binding"/>
    <property type="evidence" value="ECO:0007669"/>
    <property type="project" value="UniProtKB-UniRule"/>
</dbReference>
<dbReference type="PROSITE" id="PS00039">
    <property type="entry name" value="DEAD_ATP_HELICASE"/>
    <property type="match status" value="1"/>
</dbReference>
<dbReference type="STRING" id="1408657.A0A0W4ZFY1"/>
<evidence type="ECO:0000256" key="6">
    <source>
        <dbReference type="ARBA" id="ARBA00022806"/>
    </source>
</evidence>
<dbReference type="Proteomes" id="UP000053447">
    <property type="component" value="Unassembled WGS sequence"/>
</dbReference>
<dbReference type="InterPro" id="IPR001650">
    <property type="entry name" value="Helicase_C-like"/>
</dbReference>
<evidence type="ECO:0000256" key="1">
    <source>
        <dbReference type="ARBA" id="ARBA00004604"/>
    </source>
</evidence>
<evidence type="ECO:0000256" key="2">
    <source>
        <dbReference type="ARBA" id="ARBA00022517"/>
    </source>
</evidence>
<dbReference type="GO" id="GO:0030686">
    <property type="term" value="C:90S preribosome"/>
    <property type="evidence" value="ECO:0007669"/>
    <property type="project" value="EnsemblFungi"/>
</dbReference>
<dbReference type="Gene3D" id="3.40.50.300">
    <property type="entry name" value="P-loop containing nucleotide triphosphate hydrolases"/>
    <property type="match status" value="2"/>
</dbReference>
<organism evidence="14 15">
    <name type="scientific">Pneumocystis jirovecii (strain RU7)</name>
    <name type="common">Human pneumocystis pneumonia agent</name>
    <dbReference type="NCBI Taxonomy" id="1408657"/>
    <lineage>
        <taxon>Eukaryota</taxon>
        <taxon>Fungi</taxon>
        <taxon>Dikarya</taxon>
        <taxon>Ascomycota</taxon>
        <taxon>Taphrinomycotina</taxon>
        <taxon>Pneumocystomycetes</taxon>
        <taxon>Pneumocystaceae</taxon>
        <taxon>Pneumocystis</taxon>
    </lineage>
</organism>
<sequence>MSDFSSLSWEEIGVSLTPWIRNAMDIMGFQKTTPVQASTIPLFMKNKDVVVEAITGSGKTLAFLVPILEKLIRREEALTRHHIGSLIVLPTRELATQIYHVYETIMKMSEETDLNLRAQLVIGGVMTIQHDISEFDKLSPSIIIGTPGRIDDFLSSSIVKTKELEILVMDEADRLLDMGFLPTIESIIRKLPKQRRTGLFSATMTDAVDKLIRTGLRNPVKIVVRVGNQKNGQEDKRIPSWLFSFPSFDIIIFNSFSLQIGYIVVKSEEKYLQLIRLLNYSLVKEKMKKFIVYFLSCVCVDYFSLVFSQIPHLKETFKIFSLHGRQSSSSRIKNYKNFFNTLSGTPAILFTTDLAARGLDVPNVDMVIQVDPPLDPKVFSHRCGRAGRAGRPGKAVVMLNKGREEDYVHLLKVRKIPVEALRKIGENGDLIENEECEPKEEIFSLVKEIRNIVKKDRDLYEKGLRAYVSYVRAYSKHQAHFIFRIKDLDFSGIAYSFGLLHLPKMPELKNITLDFEEEIVDKDKLVYTNKAKEISRLRKNEKLIDQKKNMILNKKNSISWSKNIELKKKRKFSKNKRKLRKE</sequence>
<keyword evidence="4 10" id="KW-0547">Nucleotide-binding</keyword>
<comment type="catalytic activity">
    <reaction evidence="11">
        <text>ATP + H2O = ADP + phosphate + H(+)</text>
        <dbReference type="Rhea" id="RHEA:13065"/>
        <dbReference type="ChEBI" id="CHEBI:15377"/>
        <dbReference type="ChEBI" id="CHEBI:15378"/>
        <dbReference type="ChEBI" id="CHEBI:30616"/>
        <dbReference type="ChEBI" id="CHEBI:43474"/>
        <dbReference type="ChEBI" id="CHEBI:456216"/>
        <dbReference type="EC" id="3.6.4.13"/>
    </reaction>
</comment>
<dbReference type="InterPro" id="IPR011545">
    <property type="entry name" value="DEAD/DEAH_box_helicase_dom"/>
</dbReference>
<evidence type="ECO:0000313" key="15">
    <source>
        <dbReference type="Proteomes" id="UP000053447"/>
    </source>
</evidence>
<dbReference type="CDD" id="cd17960">
    <property type="entry name" value="DEADc_DDX55"/>
    <property type="match status" value="1"/>
</dbReference>
<evidence type="ECO:0000256" key="11">
    <source>
        <dbReference type="RuleBase" id="RU365068"/>
    </source>
</evidence>
<keyword evidence="2" id="KW-0690">Ribosome biogenesis</keyword>
<feature type="domain" description="Helicase C-terminal" evidence="13">
    <location>
        <begin position="282"/>
        <end position="436"/>
    </location>
</feature>
<dbReference type="PROSITE" id="PS51192">
    <property type="entry name" value="HELICASE_ATP_BIND_1"/>
    <property type="match status" value="1"/>
</dbReference>
<comment type="similarity">
    <text evidence="10">Belongs to the DEAD box helicase family.</text>
</comment>
<dbReference type="SMART" id="SM00490">
    <property type="entry name" value="HELICc"/>
    <property type="match status" value="1"/>
</dbReference>
<dbReference type="PANTHER" id="PTHR24031">
    <property type="entry name" value="RNA HELICASE"/>
    <property type="match status" value="1"/>
</dbReference>
<evidence type="ECO:0000259" key="13">
    <source>
        <dbReference type="PROSITE" id="PS51194"/>
    </source>
</evidence>
<dbReference type="EMBL" id="LFWA01000015">
    <property type="protein sequence ID" value="KTW27242.1"/>
    <property type="molecule type" value="Genomic_DNA"/>
</dbReference>
<name>A0A0W4ZFY1_PNEJ7</name>
<comment type="domain">
    <text evidence="11">The Q motif is unique to and characteristic of the DEAD box family of RNA helicases and controls ATP binding and hydrolysis.</text>
</comment>
<dbReference type="GO" id="GO:0000470">
    <property type="term" value="P:maturation of LSU-rRNA"/>
    <property type="evidence" value="ECO:0007669"/>
    <property type="project" value="EnsemblFungi"/>
</dbReference>
<dbReference type="InterPro" id="IPR025313">
    <property type="entry name" value="SPB4-like_CTE"/>
</dbReference>
<proteinExistence type="inferred from homology"/>
<dbReference type="Pfam" id="PF00271">
    <property type="entry name" value="Helicase_C"/>
    <property type="match status" value="1"/>
</dbReference>
<evidence type="ECO:0000256" key="9">
    <source>
        <dbReference type="ARBA" id="ARBA00023242"/>
    </source>
</evidence>
<dbReference type="GO" id="GO:0005730">
    <property type="term" value="C:nucleolus"/>
    <property type="evidence" value="ECO:0007669"/>
    <property type="project" value="UniProtKB-SubCell"/>
</dbReference>
<evidence type="ECO:0000313" key="14">
    <source>
        <dbReference type="EMBL" id="KTW27242.1"/>
    </source>
</evidence>
<dbReference type="InterPro" id="IPR000629">
    <property type="entry name" value="RNA-helicase_DEAD-box_CS"/>
</dbReference>
<dbReference type="GeneID" id="28941754"/>
<dbReference type="OrthoDB" id="7396459at2759"/>
<dbReference type="VEuPathDB" id="FungiDB:T551_03236"/>
<dbReference type="Pfam" id="PF13959">
    <property type="entry name" value="CTE_SPB4"/>
    <property type="match status" value="1"/>
</dbReference>
<evidence type="ECO:0000256" key="5">
    <source>
        <dbReference type="ARBA" id="ARBA00022801"/>
    </source>
</evidence>
<gene>
    <name evidence="14" type="ORF">T551_03236</name>
</gene>
<evidence type="ECO:0000256" key="3">
    <source>
        <dbReference type="ARBA" id="ARBA00022552"/>
    </source>
</evidence>
<dbReference type="Pfam" id="PF00270">
    <property type="entry name" value="DEAD"/>
    <property type="match status" value="1"/>
</dbReference>
<comment type="function">
    <text evidence="11">RNA helicase.</text>
</comment>
<evidence type="ECO:0000256" key="7">
    <source>
        <dbReference type="ARBA" id="ARBA00022840"/>
    </source>
</evidence>
<dbReference type="GO" id="GO:0005524">
    <property type="term" value="F:ATP binding"/>
    <property type="evidence" value="ECO:0007669"/>
    <property type="project" value="UniProtKB-UniRule"/>
</dbReference>
<dbReference type="GO" id="GO:1902626">
    <property type="term" value="P:assembly of large subunit precursor of preribosome"/>
    <property type="evidence" value="ECO:0007669"/>
    <property type="project" value="EnsemblFungi"/>
</dbReference>
<comment type="caution">
    <text evidence="14">The sequence shown here is derived from an EMBL/GenBank/DDBJ whole genome shotgun (WGS) entry which is preliminary data.</text>
</comment>
<keyword evidence="3" id="KW-0698">rRNA processing</keyword>
<reference evidence="15" key="1">
    <citation type="journal article" date="2016" name="Nat. Commun.">
        <title>Genome analysis of three Pneumocystis species reveals adaptation mechanisms to life exclusively in mammalian hosts.</title>
        <authorList>
            <person name="Ma L."/>
            <person name="Chen Z."/>
            <person name="Huang D.W."/>
            <person name="Kutty G."/>
            <person name="Ishihara M."/>
            <person name="Wang H."/>
            <person name="Abouelleil A."/>
            <person name="Bishop L."/>
            <person name="Davey E."/>
            <person name="Deng R."/>
            <person name="Deng X."/>
            <person name="Fan L."/>
            <person name="Fantoni G."/>
            <person name="Fitzgerald M."/>
            <person name="Gogineni E."/>
            <person name="Goldberg J.M."/>
            <person name="Handley G."/>
            <person name="Hu X."/>
            <person name="Huber C."/>
            <person name="Jiao X."/>
            <person name="Jones K."/>
            <person name="Levin J.Z."/>
            <person name="Liu Y."/>
            <person name="Macdonald P."/>
            <person name="Melnikov A."/>
            <person name="Raley C."/>
            <person name="Sassi M."/>
            <person name="Sherman B.T."/>
            <person name="Song X."/>
            <person name="Sykes S."/>
            <person name="Tran B."/>
            <person name="Walsh L."/>
            <person name="Xia Y."/>
            <person name="Yang J."/>
            <person name="Young S."/>
            <person name="Zeng Q."/>
            <person name="Zheng X."/>
            <person name="Stephens R."/>
            <person name="Nusbaum C."/>
            <person name="Birren B.W."/>
            <person name="Azadi P."/>
            <person name="Lempicki R.A."/>
            <person name="Cuomo C.A."/>
            <person name="Kovacs J.A."/>
        </authorList>
    </citation>
    <scope>NUCLEOTIDE SEQUENCE [LARGE SCALE GENOMIC DNA]</scope>
    <source>
        <strain evidence="15">RU7</strain>
    </source>
</reference>
<dbReference type="GO" id="GO:0030687">
    <property type="term" value="C:preribosome, large subunit precursor"/>
    <property type="evidence" value="ECO:0007669"/>
    <property type="project" value="EnsemblFungi"/>
</dbReference>
<keyword evidence="6 10" id="KW-0347">Helicase</keyword>
<dbReference type="CDD" id="cd18787">
    <property type="entry name" value="SF2_C_DEAD"/>
    <property type="match status" value="1"/>
</dbReference>
<evidence type="ECO:0000256" key="8">
    <source>
        <dbReference type="ARBA" id="ARBA00022884"/>
    </source>
</evidence>
<dbReference type="SMART" id="SM00487">
    <property type="entry name" value="DEXDc"/>
    <property type="match status" value="1"/>
</dbReference>
<keyword evidence="15" id="KW-1185">Reference proteome</keyword>
<dbReference type="InterPro" id="IPR027417">
    <property type="entry name" value="P-loop_NTPase"/>
</dbReference>
<dbReference type="GO" id="GO:0005654">
    <property type="term" value="C:nucleoplasm"/>
    <property type="evidence" value="ECO:0007669"/>
    <property type="project" value="EnsemblFungi"/>
</dbReference>
<evidence type="ECO:0000256" key="4">
    <source>
        <dbReference type="ARBA" id="ARBA00022741"/>
    </source>
</evidence>
<dbReference type="AlphaFoldDB" id="A0A0W4ZFY1"/>
<dbReference type="InterPro" id="IPR014001">
    <property type="entry name" value="Helicase_ATP-bd"/>
</dbReference>
<keyword evidence="7 10" id="KW-0067">ATP-binding</keyword>
<dbReference type="eggNOG" id="KOG0345">
    <property type="taxonomic scope" value="Eukaryota"/>
</dbReference>
<keyword evidence="9" id="KW-0539">Nucleus</keyword>